<protein>
    <recommendedName>
        <fullName evidence="4">Nucleotide-binding, alpha-beta plait</fullName>
    </recommendedName>
</protein>
<evidence type="ECO:0000313" key="2">
    <source>
        <dbReference type="EMBL" id="OAA54648.1"/>
    </source>
</evidence>
<feature type="compositionally biased region" description="Polar residues" evidence="1">
    <location>
        <begin position="9"/>
        <end position="25"/>
    </location>
</feature>
<reference evidence="2 3" key="1">
    <citation type="journal article" date="2016" name="Genome Biol. Evol.">
        <title>Divergent and convergent evolution of fungal pathogenicity.</title>
        <authorList>
            <person name="Shang Y."/>
            <person name="Xiao G."/>
            <person name="Zheng P."/>
            <person name="Cen K."/>
            <person name="Zhan S."/>
            <person name="Wang C."/>
        </authorList>
    </citation>
    <scope>NUCLEOTIDE SEQUENCE [LARGE SCALE GENOMIC DNA]</scope>
    <source>
        <strain evidence="2 3">ARSEF 2679</strain>
    </source>
</reference>
<keyword evidence="3" id="KW-1185">Reference proteome</keyword>
<feature type="region of interest" description="Disordered" evidence="1">
    <location>
        <begin position="273"/>
        <end position="314"/>
    </location>
</feature>
<dbReference type="Proteomes" id="UP000076744">
    <property type="component" value="Unassembled WGS sequence"/>
</dbReference>
<dbReference type="SUPFAM" id="SSF54928">
    <property type="entry name" value="RNA-binding domain, RBD"/>
    <property type="match status" value="1"/>
</dbReference>
<comment type="caution">
    <text evidence="2">The sequence shown here is derived from an EMBL/GenBank/DDBJ whole genome shotgun (WGS) entry which is preliminary data.</text>
</comment>
<feature type="compositionally biased region" description="Pro residues" evidence="1">
    <location>
        <begin position="298"/>
        <end position="308"/>
    </location>
</feature>
<feature type="compositionally biased region" description="Low complexity" evidence="1">
    <location>
        <begin position="226"/>
        <end position="245"/>
    </location>
</feature>
<gene>
    <name evidence="2" type="ORF">ISF_08249</name>
</gene>
<feature type="region of interest" description="Disordered" evidence="1">
    <location>
        <begin position="332"/>
        <end position="365"/>
    </location>
</feature>
<evidence type="ECO:0008006" key="4">
    <source>
        <dbReference type="Google" id="ProtNLM"/>
    </source>
</evidence>
<feature type="region of interest" description="Disordered" evidence="1">
    <location>
        <begin position="1"/>
        <end position="68"/>
    </location>
</feature>
<feature type="region of interest" description="Disordered" evidence="1">
    <location>
        <begin position="217"/>
        <end position="259"/>
    </location>
</feature>
<evidence type="ECO:0000256" key="1">
    <source>
        <dbReference type="SAM" id="MobiDB-lite"/>
    </source>
</evidence>
<dbReference type="EMBL" id="AZHB01000028">
    <property type="protein sequence ID" value="OAA54648.1"/>
    <property type="molecule type" value="Genomic_DNA"/>
</dbReference>
<dbReference type="InterPro" id="IPR035979">
    <property type="entry name" value="RBD_domain_sf"/>
</dbReference>
<dbReference type="AlphaFoldDB" id="A0A167MQJ3"/>
<dbReference type="RefSeq" id="XP_018700934.1">
    <property type="nucleotide sequence ID" value="XM_018851852.1"/>
</dbReference>
<evidence type="ECO:0000313" key="3">
    <source>
        <dbReference type="Proteomes" id="UP000076744"/>
    </source>
</evidence>
<accession>A0A167MQJ3</accession>
<dbReference type="STRING" id="1081104.A0A167MQJ3"/>
<organism evidence="2 3">
    <name type="scientific">Cordyceps fumosorosea (strain ARSEF 2679)</name>
    <name type="common">Isaria fumosorosea</name>
    <dbReference type="NCBI Taxonomy" id="1081104"/>
    <lineage>
        <taxon>Eukaryota</taxon>
        <taxon>Fungi</taxon>
        <taxon>Dikarya</taxon>
        <taxon>Ascomycota</taxon>
        <taxon>Pezizomycotina</taxon>
        <taxon>Sordariomycetes</taxon>
        <taxon>Hypocreomycetidae</taxon>
        <taxon>Hypocreales</taxon>
        <taxon>Cordycipitaceae</taxon>
        <taxon>Cordyceps</taxon>
    </lineage>
</organism>
<dbReference type="OrthoDB" id="3508416at2759"/>
<name>A0A167MQJ3_CORFA</name>
<dbReference type="GeneID" id="30024541"/>
<dbReference type="GO" id="GO:0003676">
    <property type="term" value="F:nucleic acid binding"/>
    <property type="evidence" value="ECO:0007669"/>
    <property type="project" value="InterPro"/>
</dbReference>
<sequence>MSFFDKNTDGNLQQNYGNSESSGGVTPTPKSPTHGISAHTGRQTPSLYYSRPQPFATGHVHGDAGSARQSVRNIWDDANRAGPQNTTSASTSSMPPQIVIQELTGNSDYGTASVQRRMTSTPAHARGADPQMDIQTGFSRLRLVDSMSEHAPTSADVPTRSHGNPYSYGTHTSATPAILPTMETRPPQSQFSIWSTYGSQTNPSSSRSTEIELLSDPYVSGSGDLPVRAGAAALPRPRPSSEASSNLTPAHMPPPQRHFSTQLIPSTITMRIGQYKPPQPATQPDHRGPSGGGGGPALNPPQQPPPGPFLIQPRNQGFLPMHAVHSRQDISVSAGGGGMPPMAPLGMPLAPPRQPAPANRFSDRYHGMHTESNASAEHLTSEQNASLWITNLPPDITHHELLGQIRRVGRVWCCFINGPDGVKHATAAAKIVFFQPAAAQLLLQQTSLDGLSVRGWRAKVAPNRIKTGATIPRGGDDSRVLLVTGQAHFVNEQTLTRYFSERFVFQVDEVRELARGGAGRAVVEFRFGSYRCQAQMGKISLEKDRPLGFEKAEFGEDPCETGETWTSYSIALQRIQGHGL</sequence>
<proteinExistence type="predicted"/>